<name>A0A397U7K0_9GLOM</name>
<feature type="compositionally biased region" description="Basic and acidic residues" evidence="1">
    <location>
        <begin position="133"/>
        <end position="144"/>
    </location>
</feature>
<feature type="transmembrane region" description="Helical" evidence="2">
    <location>
        <begin position="6"/>
        <end position="26"/>
    </location>
</feature>
<evidence type="ECO:0000313" key="4">
    <source>
        <dbReference type="Proteomes" id="UP000266673"/>
    </source>
</evidence>
<evidence type="ECO:0000256" key="1">
    <source>
        <dbReference type="SAM" id="MobiDB-lite"/>
    </source>
</evidence>
<feature type="transmembrane region" description="Helical" evidence="2">
    <location>
        <begin position="75"/>
        <end position="93"/>
    </location>
</feature>
<dbReference type="Proteomes" id="UP000266673">
    <property type="component" value="Unassembled WGS sequence"/>
</dbReference>
<evidence type="ECO:0000256" key="2">
    <source>
        <dbReference type="SAM" id="Phobius"/>
    </source>
</evidence>
<protein>
    <recommendedName>
        <fullName evidence="5">Transmembrane protein</fullName>
    </recommendedName>
</protein>
<accession>A0A397U7K0</accession>
<comment type="caution">
    <text evidence="3">The sequence shown here is derived from an EMBL/GenBank/DDBJ whole genome shotgun (WGS) entry which is preliminary data.</text>
</comment>
<proteinExistence type="predicted"/>
<keyword evidence="2" id="KW-0812">Transmembrane</keyword>
<dbReference type="AlphaFoldDB" id="A0A397U7K0"/>
<dbReference type="EMBL" id="QKWP01001848">
    <property type="protein sequence ID" value="RIB06242.1"/>
    <property type="molecule type" value="Genomic_DNA"/>
</dbReference>
<keyword evidence="4" id="KW-1185">Reference proteome</keyword>
<feature type="transmembrane region" description="Helical" evidence="2">
    <location>
        <begin position="47"/>
        <end position="69"/>
    </location>
</feature>
<evidence type="ECO:0000313" key="3">
    <source>
        <dbReference type="EMBL" id="RIB06242.1"/>
    </source>
</evidence>
<gene>
    <name evidence="3" type="ORF">C2G38_530569</name>
</gene>
<keyword evidence="2" id="KW-1133">Transmembrane helix</keyword>
<organism evidence="3 4">
    <name type="scientific">Gigaspora rosea</name>
    <dbReference type="NCBI Taxonomy" id="44941"/>
    <lineage>
        <taxon>Eukaryota</taxon>
        <taxon>Fungi</taxon>
        <taxon>Fungi incertae sedis</taxon>
        <taxon>Mucoromycota</taxon>
        <taxon>Glomeromycotina</taxon>
        <taxon>Glomeromycetes</taxon>
        <taxon>Diversisporales</taxon>
        <taxon>Gigasporaceae</taxon>
        <taxon>Gigaspora</taxon>
    </lineage>
</organism>
<reference evidence="3 4" key="1">
    <citation type="submission" date="2018-06" db="EMBL/GenBank/DDBJ databases">
        <title>Comparative genomics reveals the genomic features of Rhizophagus irregularis, R. cerebriforme, R. diaphanum and Gigaspora rosea, and their symbiotic lifestyle signature.</title>
        <authorList>
            <person name="Morin E."/>
            <person name="San Clemente H."/>
            <person name="Chen E.C.H."/>
            <person name="De La Providencia I."/>
            <person name="Hainaut M."/>
            <person name="Kuo A."/>
            <person name="Kohler A."/>
            <person name="Murat C."/>
            <person name="Tang N."/>
            <person name="Roy S."/>
            <person name="Loubradou J."/>
            <person name="Henrissat B."/>
            <person name="Grigoriev I.V."/>
            <person name="Corradi N."/>
            <person name="Roux C."/>
            <person name="Martin F.M."/>
        </authorList>
    </citation>
    <scope>NUCLEOTIDE SEQUENCE [LARGE SCALE GENOMIC DNA]</scope>
    <source>
        <strain evidence="3 4">DAOM 194757</strain>
    </source>
</reference>
<keyword evidence="2" id="KW-0472">Membrane</keyword>
<sequence>MPLTDYINFGIIMTGIISAISLYFQLVNPMKSKDITSSHEKTFISTLFFVYTFQWLCFLFSNLSIILNLDNYSTYQTFFSVILLIGAHSGGIFNSILLSIKQHCDVDPDDEINNIEKNNNPTTLKSINYSNRDNNDNENEKDNDTNSTRLVLTSTKTYGTMHK</sequence>
<feature type="compositionally biased region" description="Low complexity" evidence="1">
    <location>
        <begin position="115"/>
        <end position="132"/>
    </location>
</feature>
<feature type="region of interest" description="Disordered" evidence="1">
    <location>
        <begin position="112"/>
        <end position="148"/>
    </location>
</feature>
<evidence type="ECO:0008006" key="5">
    <source>
        <dbReference type="Google" id="ProtNLM"/>
    </source>
</evidence>